<protein>
    <submittedName>
        <fullName evidence="1">(rape) hypothetical protein</fullName>
    </submittedName>
    <submittedName>
        <fullName evidence="2">BnaA09g31210D protein</fullName>
    </submittedName>
</protein>
<keyword evidence="3" id="KW-1185">Reference proteome</keyword>
<sequence length="131" mass="15003">MATVTASLRLQPISSLSSSSFTPPSSRPLYLKFQTSHRENLIPLFPWSNLLESRLALLVDNLPHILSVVNFLKSEGISDEDFPRLVDLCTQLFSLTFSISETDQSRLRFSHRRARSWYPAIFLICLCLIKF</sequence>
<proteinExistence type="predicted"/>
<dbReference type="PaxDb" id="3708-A0A078I2U4"/>
<dbReference type="OMA" id="LIPLFPW"/>
<dbReference type="Proteomes" id="UP000028999">
    <property type="component" value="Unassembled WGS sequence"/>
</dbReference>
<reference evidence="2 3" key="1">
    <citation type="journal article" date="2014" name="Science">
        <title>Plant genetics. Early allopolyploid evolution in the post-Neolithic Brassica napus oilseed genome.</title>
        <authorList>
            <person name="Chalhoub B."/>
            <person name="Denoeud F."/>
            <person name="Liu S."/>
            <person name="Parkin I.A."/>
            <person name="Tang H."/>
            <person name="Wang X."/>
            <person name="Chiquet J."/>
            <person name="Belcram H."/>
            <person name="Tong C."/>
            <person name="Samans B."/>
            <person name="Correa M."/>
            <person name="Da Silva C."/>
            <person name="Just J."/>
            <person name="Falentin C."/>
            <person name="Koh C.S."/>
            <person name="Le Clainche I."/>
            <person name="Bernard M."/>
            <person name="Bento P."/>
            <person name="Noel B."/>
            <person name="Labadie K."/>
            <person name="Alberti A."/>
            <person name="Charles M."/>
            <person name="Arnaud D."/>
            <person name="Guo H."/>
            <person name="Daviaud C."/>
            <person name="Alamery S."/>
            <person name="Jabbari K."/>
            <person name="Zhao M."/>
            <person name="Edger P.P."/>
            <person name="Chelaifa H."/>
            <person name="Tack D."/>
            <person name="Lassalle G."/>
            <person name="Mestiri I."/>
            <person name="Schnel N."/>
            <person name="Le Paslier M.C."/>
            <person name="Fan G."/>
            <person name="Renault V."/>
            <person name="Bayer P.E."/>
            <person name="Golicz A.A."/>
            <person name="Manoli S."/>
            <person name="Lee T.H."/>
            <person name="Thi V.H."/>
            <person name="Chalabi S."/>
            <person name="Hu Q."/>
            <person name="Fan C."/>
            <person name="Tollenaere R."/>
            <person name="Lu Y."/>
            <person name="Battail C."/>
            <person name="Shen J."/>
            <person name="Sidebottom C.H."/>
            <person name="Wang X."/>
            <person name="Canaguier A."/>
            <person name="Chauveau A."/>
            <person name="Berard A."/>
            <person name="Deniot G."/>
            <person name="Guan M."/>
            <person name="Liu Z."/>
            <person name="Sun F."/>
            <person name="Lim Y.P."/>
            <person name="Lyons E."/>
            <person name="Town C.D."/>
            <person name="Bancroft I."/>
            <person name="Wang X."/>
            <person name="Meng J."/>
            <person name="Ma J."/>
            <person name="Pires J.C."/>
            <person name="King G.J."/>
            <person name="Brunel D."/>
            <person name="Delourme R."/>
            <person name="Renard M."/>
            <person name="Aury J.M."/>
            <person name="Adams K.L."/>
            <person name="Batley J."/>
            <person name="Snowdon R.J."/>
            <person name="Tost J."/>
            <person name="Edwards D."/>
            <person name="Zhou Y."/>
            <person name="Hua W."/>
            <person name="Sharpe A.G."/>
            <person name="Paterson A.H."/>
            <person name="Guan C."/>
            <person name="Wincker P."/>
        </authorList>
    </citation>
    <scope>NUCLEOTIDE SEQUENCE [LARGE SCALE GENOMIC DNA]</scope>
    <source>
        <strain evidence="3">cv. Darmor-bzh</strain>
    </source>
</reference>
<name>A0A078I2U4_BRANA</name>
<dbReference type="EMBL" id="HG994363">
    <property type="protein sequence ID" value="CAF2045962.1"/>
    <property type="molecule type" value="Genomic_DNA"/>
</dbReference>
<dbReference type="AlphaFoldDB" id="A0A078I2U4"/>
<evidence type="ECO:0000313" key="3">
    <source>
        <dbReference type="Proteomes" id="UP000028999"/>
    </source>
</evidence>
<reference evidence="2" key="2">
    <citation type="submission" date="2014-06" db="EMBL/GenBank/DDBJ databases">
        <authorList>
            <person name="Genoscope - CEA"/>
        </authorList>
    </citation>
    <scope>NUCLEOTIDE SEQUENCE</scope>
</reference>
<gene>
    <name evidence="2" type="primary">BnaA09g31210D</name>
    <name evidence="1" type="ORF">DARMORV10_A09P41440.1</name>
    <name evidence="2" type="ORF">GSBRNA2T00079580001</name>
</gene>
<evidence type="ECO:0000313" key="1">
    <source>
        <dbReference type="EMBL" id="CAF2045962.1"/>
    </source>
</evidence>
<dbReference type="Gramene" id="CDY44131">
    <property type="protein sequence ID" value="CDY44131"/>
    <property type="gene ID" value="GSBRNA2T00079580001"/>
</dbReference>
<dbReference type="EMBL" id="LK032580">
    <property type="protein sequence ID" value="CDY44131.1"/>
    <property type="molecule type" value="Genomic_DNA"/>
</dbReference>
<accession>A0A078I2U4</accession>
<dbReference type="Proteomes" id="UP001295469">
    <property type="component" value="Chromosome A09"/>
</dbReference>
<organism evidence="2 3">
    <name type="scientific">Brassica napus</name>
    <name type="common">Rape</name>
    <dbReference type="NCBI Taxonomy" id="3708"/>
    <lineage>
        <taxon>Eukaryota</taxon>
        <taxon>Viridiplantae</taxon>
        <taxon>Streptophyta</taxon>
        <taxon>Embryophyta</taxon>
        <taxon>Tracheophyta</taxon>
        <taxon>Spermatophyta</taxon>
        <taxon>Magnoliopsida</taxon>
        <taxon>eudicotyledons</taxon>
        <taxon>Gunneridae</taxon>
        <taxon>Pentapetalae</taxon>
        <taxon>rosids</taxon>
        <taxon>malvids</taxon>
        <taxon>Brassicales</taxon>
        <taxon>Brassicaceae</taxon>
        <taxon>Brassiceae</taxon>
        <taxon>Brassica</taxon>
    </lineage>
</organism>
<dbReference type="STRING" id="3708.A0A078I2U4"/>
<reference evidence="1" key="3">
    <citation type="submission" date="2021-01" db="EMBL/GenBank/DDBJ databases">
        <authorList>
            <consortium name="Genoscope - CEA"/>
            <person name="William W."/>
        </authorList>
    </citation>
    <scope>NUCLEOTIDE SEQUENCE</scope>
</reference>
<evidence type="ECO:0000313" key="2">
    <source>
        <dbReference type="EMBL" id="CDY44131.1"/>
    </source>
</evidence>